<dbReference type="Pfam" id="PF00814">
    <property type="entry name" value="TsaD"/>
    <property type="match status" value="1"/>
</dbReference>
<dbReference type="EMBL" id="JBHUIW010000022">
    <property type="protein sequence ID" value="MFD2183972.1"/>
    <property type="molecule type" value="Genomic_DNA"/>
</dbReference>
<dbReference type="Gene3D" id="3.30.420.40">
    <property type="match status" value="2"/>
</dbReference>
<evidence type="ECO:0000313" key="2">
    <source>
        <dbReference type="EMBL" id="MFD2183972.1"/>
    </source>
</evidence>
<reference evidence="3" key="1">
    <citation type="journal article" date="2019" name="Int. J. Syst. Evol. Microbiol.">
        <title>The Global Catalogue of Microorganisms (GCM) 10K type strain sequencing project: providing services to taxonomists for standard genome sequencing and annotation.</title>
        <authorList>
            <consortium name="The Broad Institute Genomics Platform"/>
            <consortium name="The Broad Institute Genome Sequencing Center for Infectious Disease"/>
            <person name="Wu L."/>
            <person name="Ma J."/>
        </authorList>
    </citation>
    <scope>NUCLEOTIDE SEQUENCE [LARGE SCALE GENOMIC DNA]</scope>
    <source>
        <strain evidence="3">CGMCC 1.6774</strain>
    </source>
</reference>
<dbReference type="InterPro" id="IPR000905">
    <property type="entry name" value="Gcp-like_dom"/>
</dbReference>
<dbReference type="PANTHER" id="PTHR11735">
    <property type="entry name" value="TRNA N6-ADENOSINE THREONYLCARBAMOYLTRANSFERASE"/>
    <property type="match status" value="1"/>
</dbReference>
<feature type="domain" description="Gcp-like" evidence="1">
    <location>
        <begin position="32"/>
        <end position="149"/>
    </location>
</feature>
<dbReference type="PANTHER" id="PTHR11735:SF11">
    <property type="entry name" value="TRNA THREONYLCARBAMOYLADENOSINE BIOSYNTHESIS PROTEIN TSAB"/>
    <property type="match status" value="1"/>
</dbReference>
<dbReference type="InterPro" id="IPR022496">
    <property type="entry name" value="T6A_TsaB"/>
</dbReference>
<evidence type="ECO:0000313" key="3">
    <source>
        <dbReference type="Proteomes" id="UP001597314"/>
    </source>
</evidence>
<dbReference type="InterPro" id="IPR043129">
    <property type="entry name" value="ATPase_NBD"/>
</dbReference>
<keyword evidence="2" id="KW-0808">Transferase</keyword>
<accession>A0ABW5ANG1</accession>
<keyword evidence="2" id="KW-0012">Acyltransferase</keyword>
<dbReference type="Proteomes" id="UP001597314">
    <property type="component" value="Unassembled WGS sequence"/>
</dbReference>
<organism evidence="2 3">
    <name type="scientific">Rhodoplanes azumiensis</name>
    <dbReference type="NCBI Taxonomy" id="1897628"/>
    <lineage>
        <taxon>Bacteria</taxon>
        <taxon>Pseudomonadati</taxon>
        <taxon>Pseudomonadota</taxon>
        <taxon>Alphaproteobacteria</taxon>
        <taxon>Hyphomicrobiales</taxon>
        <taxon>Nitrobacteraceae</taxon>
        <taxon>Rhodoplanes</taxon>
    </lineage>
</organism>
<dbReference type="EC" id="2.3.1.234" evidence="2"/>
<dbReference type="RefSeq" id="WP_378479119.1">
    <property type="nucleotide sequence ID" value="NZ_JBHUIW010000022.1"/>
</dbReference>
<proteinExistence type="predicted"/>
<protein>
    <submittedName>
        <fullName evidence="2">tRNA (Adenosine(37)-N6)-threonylcarbamoyltransferase complex dimerization subunit type 1 TsaB</fullName>
        <ecNumber evidence="2">2.3.1.234</ecNumber>
    </submittedName>
</protein>
<gene>
    <name evidence="2" type="primary">tsaB</name>
    <name evidence="2" type="ORF">ACFSOX_17590</name>
</gene>
<sequence length="227" mass="23537">MRVLAIDTALAACSVAVFDLGRGGVLAHESRLMERGHAEALMPMVARVMSESDLEFTDLDRIVVTLGPGSFTGLRVGVAAARGIALAAGKPVVGLTTLACFAAPHIASDDRTPLLAAIDARHEQVYMQLVGEGGRAVIAPRVASVREAARIATAAPTRLVGSAAALVHAAWMTGAQPPLCVDTTPAPDIDWVARLGAVAAETLASPKPLYLRAPDAKPQDGARVARR</sequence>
<dbReference type="SUPFAM" id="SSF53067">
    <property type="entry name" value="Actin-like ATPase domain"/>
    <property type="match status" value="1"/>
</dbReference>
<keyword evidence="3" id="KW-1185">Reference proteome</keyword>
<comment type="caution">
    <text evidence="2">The sequence shown here is derived from an EMBL/GenBank/DDBJ whole genome shotgun (WGS) entry which is preliminary data.</text>
</comment>
<dbReference type="GO" id="GO:0061711">
    <property type="term" value="F:tRNA N(6)-L-threonylcarbamoyladenine synthase activity"/>
    <property type="evidence" value="ECO:0007669"/>
    <property type="project" value="UniProtKB-EC"/>
</dbReference>
<evidence type="ECO:0000259" key="1">
    <source>
        <dbReference type="Pfam" id="PF00814"/>
    </source>
</evidence>
<name>A0ABW5ANG1_9BRAD</name>
<dbReference type="NCBIfam" id="TIGR03725">
    <property type="entry name" value="T6A_YeaZ"/>
    <property type="match status" value="1"/>
</dbReference>